<evidence type="ECO:0000313" key="2">
    <source>
        <dbReference type="EMBL" id="MCE8021284.1"/>
    </source>
</evidence>
<dbReference type="Proteomes" id="UP001320122">
    <property type="component" value="Unassembled WGS sequence"/>
</dbReference>
<organism evidence="4 5">
    <name type="scientific">Billgrantia zhangzhouensis</name>
    <dbReference type="NCBI Taxonomy" id="2733481"/>
    <lineage>
        <taxon>Bacteria</taxon>
        <taxon>Pseudomonadati</taxon>
        <taxon>Pseudomonadota</taxon>
        <taxon>Gammaproteobacteria</taxon>
        <taxon>Oceanospirillales</taxon>
        <taxon>Halomonadaceae</taxon>
        <taxon>Billgrantia</taxon>
    </lineage>
</organism>
<proteinExistence type="predicted"/>
<dbReference type="EMBL" id="JABFTT010000021">
    <property type="protein sequence ID" value="MCE8022379.1"/>
    <property type="molecule type" value="Genomic_DNA"/>
</dbReference>
<evidence type="ECO:0000313" key="5">
    <source>
        <dbReference type="Proteomes" id="UP001320122"/>
    </source>
</evidence>
<comment type="caution">
    <text evidence="4">The sequence shown here is derived from an EMBL/GenBank/DDBJ whole genome shotgun (WGS) entry which is preliminary data.</text>
</comment>
<gene>
    <name evidence="2" type="ORF">HOP51_14365</name>
    <name evidence="3" type="ORF">HOP51_18125</name>
    <name evidence="4" type="ORF">HOP51_20040</name>
</gene>
<dbReference type="EMBL" id="JABFTT010000015">
    <property type="protein sequence ID" value="MCE8022012.1"/>
    <property type="molecule type" value="Genomic_DNA"/>
</dbReference>
<evidence type="ECO:0000313" key="3">
    <source>
        <dbReference type="EMBL" id="MCE8022012.1"/>
    </source>
</evidence>
<dbReference type="EMBL" id="JABFTT010000011">
    <property type="protein sequence ID" value="MCE8021284.1"/>
    <property type="molecule type" value="Genomic_DNA"/>
</dbReference>
<accession>A0ABS9AKY3</accession>
<evidence type="ECO:0000313" key="4">
    <source>
        <dbReference type="EMBL" id="MCE8022379.1"/>
    </source>
</evidence>
<feature type="non-terminal residue" evidence="4">
    <location>
        <position position="1"/>
    </location>
</feature>
<dbReference type="Pfam" id="PF01610">
    <property type="entry name" value="DDE_Tnp_ISL3"/>
    <property type="match status" value="1"/>
</dbReference>
<reference evidence="4 5" key="2">
    <citation type="journal article" date="2021" name="Front. Microbiol.">
        <title>Aerobic Denitrification and Heterotrophic Sulfur Oxidation in the Genus Halomonas Revealed by Six Novel Species Characterizations and Genome-Based Analysis.</title>
        <authorList>
            <person name="Wang L."/>
            <person name="Shao Z."/>
        </authorList>
    </citation>
    <scope>NUCLEOTIDE SEQUENCE [LARGE SCALE GENOMIC DNA]</scope>
    <source>
        <strain evidence="4 5">MCCC 1A11036</strain>
    </source>
</reference>
<dbReference type="RefSeq" id="WP_138143452.1">
    <property type="nucleotide sequence ID" value="NZ_JABFTT010000011.1"/>
</dbReference>
<name>A0ABS9AKY3_9GAMM</name>
<protein>
    <submittedName>
        <fullName evidence="4">ISL3 family transposase</fullName>
    </submittedName>
</protein>
<dbReference type="InterPro" id="IPR002560">
    <property type="entry name" value="Transposase_DDE"/>
</dbReference>
<feature type="domain" description="Transposase IS204/IS1001/IS1096/IS1165 DDE" evidence="1">
    <location>
        <begin position="2"/>
        <end position="29"/>
    </location>
</feature>
<sequence>VLEGMNNRIKVIKRMAYGYRDTAYFFLKIRAAFPGKVR</sequence>
<evidence type="ECO:0000259" key="1">
    <source>
        <dbReference type="Pfam" id="PF01610"/>
    </source>
</evidence>
<reference evidence="4" key="1">
    <citation type="submission" date="2020-05" db="EMBL/GenBank/DDBJ databases">
        <authorList>
            <person name="Wang L."/>
            <person name="Shao Z."/>
        </authorList>
    </citation>
    <scope>NUCLEOTIDE SEQUENCE</scope>
    <source>
        <strain evidence="4">MCCC 1A11036</strain>
    </source>
</reference>
<keyword evidence="5" id="KW-1185">Reference proteome</keyword>